<dbReference type="InterPro" id="IPR005467">
    <property type="entry name" value="His_kinase_dom"/>
</dbReference>
<dbReference type="PANTHER" id="PTHR43065">
    <property type="entry name" value="SENSOR HISTIDINE KINASE"/>
    <property type="match status" value="1"/>
</dbReference>
<keyword evidence="4" id="KW-0547">Nucleotide-binding</keyword>
<dbReference type="InterPro" id="IPR036890">
    <property type="entry name" value="HATPase_C_sf"/>
</dbReference>
<evidence type="ECO:0000256" key="5">
    <source>
        <dbReference type="ARBA" id="ARBA00022777"/>
    </source>
</evidence>
<dbReference type="GO" id="GO:0005524">
    <property type="term" value="F:ATP binding"/>
    <property type="evidence" value="ECO:0007669"/>
    <property type="project" value="UniProtKB-KW"/>
</dbReference>
<keyword evidence="5 9" id="KW-0418">Kinase</keyword>
<comment type="caution">
    <text evidence="9">The sequence shown here is derived from an EMBL/GenBank/DDBJ whole genome shotgun (WGS) entry which is preliminary data.</text>
</comment>
<reference evidence="9" key="1">
    <citation type="submission" date="2018-04" db="EMBL/GenBank/DDBJ databases">
        <title>Draft genome sequence of the Candidatus Spirobacillus cienkowskii, a pathogen of freshwater Daphnia species, reconstructed from hemolymph metagenomic reads.</title>
        <authorList>
            <person name="Bresciani L."/>
            <person name="Lemos L.N."/>
            <person name="Wale N."/>
            <person name="Lin J.Y."/>
            <person name="Fernandes G.R."/>
            <person name="Duffy M.A."/>
            <person name="Rodrigues J.M."/>
        </authorList>
    </citation>
    <scope>NUCLEOTIDE SEQUENCE [LARGE SCALE GENOMIC DNA]</scope>
    <source>
        <strain evidence="9">Binning01</strain>
    </source>
</reference>
<evidence type="ECO:0000256" key="4">
    <source>
        <dbReference type="ARBA" id="ARBA00022741"/>
    </source>
</evidence>
<dbReference type="PRINTS" id="PR00344">
    <property type="entry name" value="BCTRLSENSOR"/>
</dbReference>
<dbReference type="Proteomes" id="UP000253934">
    <property type="component" value="Unassembled WGS sequence"/>
</dbReference>
<evidence type="ECO:0000256" key="3">
    <source>
        <dbReference type="ARBA" id="ARBA00022679"/>
    </source>
</evidence>
<dbReference type="EMBL" id="QOVW01000063">
    <property type="protein sequence ID" value="RDB36301.1"/>
    <property type="molecule type" value="Genomic_DNA"/>
</dbReference>
<evidence type="ECO:0000256" key="2">
    <source>
        <dbReference type="ARBA" id="ARBA00012438"/>
    </source>
</evidence>
<evidence type="ECO:0000256" key="1">
    <source>
        <dbReference type="ARBA" id="ARBA00000085"/>
    </source>
</evidence>
<feature type="domain" description="Histidine kinase" evidence="8">
    <location>
        <begin position="1"/>
        <end position="177"/>
    </location>
</feature>
<dbReference type="SMART" id="SM00387">
    <property type="entry name" value="HATPase_c"/>
    <property type="match status" value="1"/>
</dbReference>
<evidence type="ECO:0000259" key="8">
    <source>
        <dbReference type="PROSITE" id="PS50109"/>
    </source>
</evidence>
<evidence type="ECO:0000256" key="6">
    <source>
        <dbReference type="ARBA" id="ARBA00022840"/>
    </source>
</evidence>
<evidence type="ECO:0000256" key="7">
    <source>
        <dbReference type="ARBA" id="ARBA00023012"/>
    </source>
</evidence>
<dbReference type="GO" id="GO:0000160">
    <property type="term" value="P:phosphorelay signal transduction system"/>
    <property type="evidence" value="ECO:0007669"/>
    <property type="project" value="UniProtKB-KW"/>
</dbReference>
<organism evidence="9 10">
    <name type="scientific">Spirobacillus cienkowskii</name>
    <dbReference type="NCBI Taxonomy" id="495820"/>
    <lineage>
        <taxon>Bacteria</taxon>
        <taxon>Pseudomonadati</taxon>
        <taxon>Bdellovibrionota</taxon>
        <taxon>Oligoflexia</taxon>
        <taxon>Silvanigrellales</taxon>
        <taxon>Spirobacillus</taxon>
    </lineage>
</organism>
<dbReference type="PANTHER" id="PTHR43065:SF46">
    <property type="entry name" value="C4-DICARBOXYLATE TRANSPORT SENSOR PROTEIN DCTB"/>
    <property type="match status" value="1"/>
</dbReference>
<dbReference type="GO" id="GO:0004673">
    <property type="term" value="F:protein histidine kinase activity"/>
    <property type="evidence" value="ECO:0007669"/>
    <property type="project" value="UniProtKB-EC"/>
</dbReference>
<accession>A0A369KNZ1</accession>
<dbReference type="InterPro" id="IPR003594">
    <property type="entry name" value="HATPase_dom"/>
</dbReference>
<sequence>MEIAAKKCKEIVENLLSFSRQENKITDQKSFHLLAEIQKTLKLAKGLLQKKHIKVIWNIYNENNDLIQGSPGQIGQVFLNLITNAIQAMKNGGIIEFRRFDEKNFICIEVADSGCGIDDKVINKIFEPFFTTKTVGEGTGLGLSITYSLVKQHGGEISVSSTSNEGSVFVVKIPVKKQGL</sequence>
<dbReference type="InterPro" id="IPR004358">
    <property type="entry name" value="Sig_transdc_His_kin-like_C"/>
</dbReference>
<dbReference type="SUPFAM" id="SSF55874">
    <property type="entry name" value="ATPase domain of HSP90 chaperone/DNA topoisomerase II/histidine kinase"/>
    <property type="match status" value="1"/>
</dbReference>
<comment type="catalytic activity">
    <reaction evidence="1">
        <text>ATP + protein L-histidine = ADP + protein N-phospho-L-histidine.</text>
        <dbReference type="EC" id="2.7.13.3"/>
    </reaction>
</comment>
<keyword evidence="7" id="KW-0902">Two-component regulatory system</keyword>
<keyword evidence="10" id="KW-1185">Reference proteome</keyword>
<protein>
    <recommendedName>
        <fullName evidence="2">histidine kinase</fullName>
        <ecNumber evidence="2">2.7.13.3</ecNumber>
    </recommendedName>
</protein>
<name>A0A369KNZ1_9BACT</name>
<keyword evidence="3" id="KW-0808">Transferase</keyword>
<evidence type="ECO:0000313" key="10">
    <source>
        <dbReference type="Proteomes" id="UP000253934"/>
    </source>
</evidence>
<dbReference type="Pfam" id="PF02518">
    <property type="entry name" value="HATPase_c"/>
    <property type="match status" value="1"/>
</dbReference>
<keyword evidence="6" id="KW-0067">ATP-binding</keyword>
<proteinExistence type="predicted"/>
<dbReference type="PROSITE" id="PS50109">
    <property type="entry name" value="HIS_KIN"/>
    <property type="match status" value="1"/>
</dbReference>
<dbReference type="EC" id="2.7.13.3" evidence="2"/>
<evidence type="ECO:0000313" key="9">
    <source>
        <dbReference type="EMBL" id="RDB36301.1"/>
    </source>
</evidence>
<dbReference type="AlphaFoldDB" id="A0A369KNZ1"/>
<gene>
    <name evidence="9" type="ORF">DCC88_05855</name>
</gene>
<dbReference type="Gene3D" id="3.30.565.10">
    <property type="entry name" value="Histidine kinase-like ATPase, C-terminal domain"/>
    <property type="match status" value="1"/>
</dbReference>